<feature type="non-terminal residue" evidence="3">
    <location>
        <position position="1"/>
    </location>
</feature>
<organism evidence="3 4">
    <name type="scientific">Rhizopus stolonifer</name>
    <name type="common">Rhizopus nigricans</name>
    <dbReference type="NCBI Taxonomy" id="4846"/>
    <lineage>
        <taxon>Eukaryota</taxon>
        <taxon>Fungi</taxon>
        <taxon>Fungi incertae sedis</taxon>
        <taxon>Mucoromycota</taxon>
        <taxon>Mucoromycotina</taxon>
        <taxon>Mucoromycetes</taxon>
        <taxon>Mucorales</taxon>
        <taxon>Mucorineae</taxon>
        <taxon>Rhizopodaceae</taxon>
        <taxon>Rhizopus</taxon>
    </lineage>
</organism>
<proteinExistence type="predicted"/>
<evidence type="ECO:0000313" key="3">
    <source>
        <dbReference type="EMBL" id="RCH79411.1"/>
    </source>
</evidence>
<dbReference type="STRING" id="4846.A0A367IPH6"/>
<feature type="domain" description="Brf1 TBP-binding" evidence="2">
    <location>
        <begin position="150"/>
        <end position="244"/>
    </location>
</feature>
<evidence type="ECO:0000313" key="4">
    <source>
        <dbReference type="Proteomes" id="UP000253551"/>
    </source>
</evidence>
<evidence type="ECO:0000259" key="2">
    <source>
        <dbReference type="Pfam" id="PF07741"/>
    </source>
</evidence>
<evidence type="ECO:0000256" key="1">
    <source>
        <dbReference type="SAM" id="MobiDB-lite"/>
    </source>
</evidence>
<feature type="compositionally biased region" description="Basic residues" evidence="1">
    <location>
        <begin position="198"/>
        <end position="210"/>
    </location>
</feature>
<feature type="compositionally biased region" description="Acidic residues" evidence="1">
    <location>
        <begin position="130"/>
        <end position="152"/>
    </location>
</feature>
<keyword evidence="4" id="KW-1185">Reference proteome</keyword>
<name>A0A367IPH6_RHIST</name>
<feature type="compositionally biased region" description="Acidic residues" evidence="1">
    <location>
        <begin position="291"/>
        <end position="314"/>
    </location>
</feature>
<reference evidence="3 4" key="1">
    <citation type="journal article" date="2018" name="G3 (Bethesda)">
        <title>Phylogenetic and Phylogenomic Definition of Rhizopus Species.</title>
        <authorList>
            <person name="Gryganskyi A.P."/>
            <person name="Golan J."/>
            <person name="Dolatabadi S."/>
            <person name="Mondo S."/>
            <person name="Robb S."/>
            <person name="Idnurm A."/>
            <person name="Muszewska A."/>
            <person name="Steczkiewicz K."/>
            <person name="Masonjones S."/>
            <person name="Liao H.L."/>
            <person name="Gajdeczka M.T."/>
            <person name="Anike F."/>
            <person name="Vuek A."/>
            <person name="Anishchenko I.M."/>
            <person name="Voigt K."/>
            <person name="de Hoog G.S."/>
            <person name="Smith M.E."/>
            <person name="Heitman J."/>
            <person name="Vilgalys R."/>
            <person name="Stajich J.E."/>
        </authorList>
    </citation>
    <scope>NUCLEOTIDE SEQUENCE [LARGE SCALE GENOMIC DNA]</scope>
    <source>
        <strain evidence="3 4">LSU 92-RS-03</strain>
    </source>
</reference>
<dbReference type="InterPro" id="IPR011665">
    <property type="entry name" value="BRF1_TBP-bd_dom"/>
</dbReference>
<dbReference type="Gene3D" id="1.20.5.650">
    <property type="entry name" value="Single helix bin"/>
    <property type="match status" value="1"/>
</dbReference>
<dbReference type="Proteomes" id="UP000253551">
    <property type="component" value="Unassembled WGS sequence"/>
</dbReference>
<gene>
    <name evidence="3" type="ORF">CU098_003678</name>
</gene>
<comment type="caution">
    <text evidence="3">The sequence shown here is derived from an EMBL/GenBank/DDBJ whole genome shotgun (WGS) entry which is preliminary data.</text>
</comment>
<feature type="compositionally biased region" description="Acidic residues" evidence="1">
    <location>
        <begin position="328"/>
        <end position="342"/>
    </location>
</feature>
<feature type="region of interest" description="Disordered" evidence="1">
    <location>
        <begin position="268"/>
        <end position="342"/>
    </location>
</feature>
<dbReference type="OrthoDB" id="511529at2759"/>
<dbReference type="AlphaFoldDB" id="A0A367IPH6"/>
<dbReference type="Pfam" id="PF07741">
    <property type="entry name" value="BRF1"/>
    <property type="match status" value="1"/>
</dbReference>
<feature type="region of interest" description="Disordered" evidence="1">
    <location>
        <begin position="197"/>
        <end position="217"/>
    </location>
</feature>
<protein>
    <recommendedName>
        <fullName evidence="2">Brf1 TBP-binding domain-containing protein</fullName>
    </recommendedName>
</protein>
<sequence length="342" mass="38797">QDAVRISQRMDRDWIVTGRRPADKESWNESQTQIATQISVLDEESHISTLVEELGDEDATSYENIKNNPKFKELSDEEKKKVIATAKLKVAGEMDALLHPGLAEDAKQINQDIEEWVQNESMNKAAKEIEEGEGEGEEEEEEEEEEESLSDVDCDEIEAMLLTEEESAVKAQIWYNANKGYLEEMAVRRLVEKDKGTGIKKKGGSRKKKDKVAASTPTEAAMQLIATKKLSRKINKDVFDDMFESPEAIKKIKEGSLKRSADEMISGEYEVVEESGDLPQAKIQKKNKEGEDGEEENDDDDEEEEEEEEGEGDPTEYPGMNYNQDNYVDYDDYGDDGDDDFY</sequence>
<feature type="region of interest" description="Disordered" evidence="1">
    <location>
        <begin position="120"/>
        <end position="152"/>
    </location>
</feature>
<accession>A0A367IPH6</accession>
<dbReference type="EMBL" id="PJQM01006602">
    <property type="protein sequence ID" value="RCH79411.1"/>
    <property type="molecule type" value="Genomic_DNA"/>
</dbReference>